<dbReference type="AlphaFoldDB" id="C4GI62"/>
<gene>
    <name evidence="1" type="ORF">GCWU000324_00553</name>
</gene>
<dbReference type="Proteomes" id="UP000003009">
    <property type="component" value="Unassembled WGS sequence"/>
</dbReference>
<evidence type="ECO:0000313" key="1">
    <source>
        <dbReference type="EMBL" id="EEP68650.1"/>
    </source>
</evidence>
<name>C4GI62_9NEIS</name>
<comment type="caution">
    <text evidence="1">The sequence shown here is derived from an EMBL/GenBank/DDBJ whole genome shotgun (WGS) entry which is preliminary data.</text>
</comment>
<protein>
    <submittedName>
        <fullName evidence="1">Uncharacterized protein</fullName>
    </submittedName>
</protein>
<dbReference type="STRING" id="629741.GCWU000324_00553"/>
<organism evidence="1 2">
    <name type="scientific">Kingella oralis ATCC 51147</name>
    <dbReference type="NCBI Taxonomy" id="629741"/>
    <lineage>
        <taxon>Bacteria</taxon>
        <taxon>Pseudomonadati</taxon>
        <taxon>Pseudomonadota</taxon>
        <taxon>Betaproteobacteria</taxon>
        <taxon>Neisseriales</taxon>
        <taxon>Neisseriaceae</taxon>
        <taxon>Kingella</taxon>
    </lineage>
</organism>
<dbReference type="HOGENOM" id="CLU_2935395_0_0_4"/>
<evidence type="ECO:0000313" key="2">
    <source>
        <dbReference type="Proteomes" id="UP000003009"/>
    </source>
</evidence>
<dbReference type="EMBL" id="ACJW02000002">
    <property type="protein sequence ID" value="EEP68650.1"/>
    <property type="molecule type" value="Genomic_DNA"/>
</dbReference>
<reference evidence="1" key="1">
    <citation type="submission" date="2009-04" db="EMBL/GenBank/DDBJ databases">
        <authorList>
            <person name="Weinstock G."/>
            <person name="Sodergren E."/>
            <person name="Clifton S."/>
            <person name="Fulton L."/>
            <person name="Fulton B."/>
            <person name="Courtney L."/>
            <person name="Fronick C."/>
            <person name="Harrison M."/>
            <person name="Strong C."/>
            <person name="Farmer C."/>
            <person name="Delahaunty K."/>
            <person name="Markovic C."/>
            <person name="Hall O."/>
            <person name="Minx P."/>
            <person name="Tomlinson C."/>
            <person name="Mitreva M."/>
            <person name="Nelson J."/>
            <person name="Hou S."/>
            <person name="Wollam A."/>
            <person name="Pepin K.H."/>
            <person name="Johnson M."/>
            <person name="Bhonagiri V."/>
            <person name="Nash W.E."/>
            <person name="Warren W."/>
            <person name="Chinwalla A."/>
            <person name="Mardis E.R."/>
            <person name="Wilson R.K."/>
        </authorList>
    </citation>
    <scope>NUCLEOTIDE SEQUENCE [LARGE SCALE GENOMIC DNA]</scope>
    <source>
        <strain evidence="1">ATCC 51147</strain>
    </source>
</reference>
<proteinExistence type="predicted"/>
<accession>C4GI62</accession>
<keyword evidence="2" id="KW-1185">Reference proteome</keyword>
<sequence length="60" mass="6731">MSNSYKNKTGCFRQPETRFLVKSVAIDALCLRSAKKGNFPEVRRKSLAKYPQNAAKHAAC</sequence>